<dbReference type="AlphaFoldDB" id="A0A167WVE2"/>
<accession>A0A167WVE2</accession>
<organism evidence="1 2">
    <name type="scientific">Athelia psychrophila</name>
    <dbReference type="NCBI Taxonomy" id="1759441"/>
    <lineage>
        <taxon>Eukaryota</taxon>
        <taxon>Fungi</taxon>
        <taxon>Dikarya</taxon>
        <taxon>Basidiomycota</taxon>
        <taxon>Agaricomycotina</taxon>
        <taxon>Agaricomycetes</taxon>
        <taxon>Agaricomycetidae</taxon>
        <taxon>Atheliales</taxon>
        <taxon>Atheliaceae</taxon>
        <taxon>Athelia</taxon>
    </lineage>
</organism>
<gene>
    <name evidence="1" type="ORF">FIBSPDRAFT_966366</name>
</gene>
<evidence type="ECO:0000313" key="2">
    <source>
        <dbReference type="Proteomes" id="UP000076532"/>
    </source>
</evidence>
<name>A0A167WVE2_9AGAM</name>
<reference evidence="1 2" key="1">
    <citation type="journal article" date="2016" name="Mol. Biol. Evol.">
        <title>Comparative Genomics of Early-Diverging Mushroom-Forming Fungi Provides Insights into the Origins of Lignocellulose Decay Capabilities.</title>
        <authorList>
            <person name="Nagy L.G."/>
            <person name="Riley R."/>
            <person name="Tritt A."/>
            <person name="Adam C."/>
            <person name="Daum C."/>
            <person name="Floudas D."/>
            <person name="Sun H."/>
            <person name="Yadav J.S."/>
            <person name="Pangilinan J."/>
            <person name="Larsson K.H."/>
            <person name="Matsuura K."/>
            <person name="Barry K."/>
            <person name="Labutti K."/>
            <person name="Kuo R."/>
            <person name="Ohm R.A."/>
            <person name="Bhattacharya S.S."/>
            <person name="Shirouzu T."/>
            <person name="Yoshinaga Y."/>
            <person name="Martin F.M."/>
            <person name="Grigoriev I.V."/>
            <person name="Hibbett D.S."/>
        </authorList>
    </citation>
    <scope>NUCLEOTIDE SEQUENCE [LARGE SCALE GENOMIC DNA]</scope>
    <source>
        <strain evidence="1 2">CBS 109695</strain>
    </source>
</reference>
<dbReference type="EMBL" id="KV417783">
    <property type="protein sequence ID" value="KZP06526.1"/>
    <property type="molecule type" value="Genomic_DNA"/>
</dbReference>
<sequence length="53" mass="5631">MPDEKVVDGILPVAALLITGRASAVKTSMAKAVALRVQADQRVQAHTLYVDLV</sequence>
<proteinExistence type="predicted"/>
<evidence type="ECO:0000313" key="1">
    <source>
        <dbReference type="EMBL" id="KZP06526.1"/>
    </source>
</evidence>
<protein>
    <submittedName>
        <fullName evidence="1">Uncharacterized protein</fullName>
    </submittedName>
</protein>
<dbReference type="Proteomes" id="UP000076532">
    <property type="component" value="Unassembled WGS sequence"/>
</dbReference>
<keyword evidence="2" id="KW-1185">Reference proteome</keyword>